<evidence type="ECO:0000256" key="3">
    <source>
        <dbReference type="ARBA" id="ARBA00022989"/>
    </source>
</evidence>
<name>A0A6S7JF22_PARCT</name>
<reference evidence="6" key="1">
    <citation type="submission" date="2020-04" db="EMBL/GenBank/DDBJ databases">
        <authorList>
            <person name="Alioto T."/>
            <person name="Alioto T."/>
            <person name="Gomez Garrido J."/>
        </authorList>
    </citation>
    <scope>NUCLEOTIDE SEQUENCE</scope>
    <source>
        <strain evidence="6">A484AB</strain>
    </source>
</reference>
<evidence type="ECO:0000256" key="5">
    <source>
        <dbReference type="RuleBase" id="RU363122"/>
    </source>
</evidence>
<keyword evidence="7" id="KW-1185">Reference proteome</keyword>
<dbReference type="EMBL" id="CACRXK020006811">
    <property type="protein sequence ID" value="CAB4010508.1"/>
    <property type="molecule type" value="Genomic_DNA"/>
</dbReference>
<gene>
    <name evidence="6" type="ORF">PACLA_8A079636</name>
</gene>
<dbReference type="OrthoDB" id="242866at2759"/>
<dbReference type="PANTHER" id="PTHR10687">
    <property type="entry name" value="SECRETORY CARRIER-ASSOCIATED MEMBRANE PROTEIN SCAMP"/>
    <property type="match status" value="1"/>
</dbReference>
<keyword evidence="5" id="KW-0813">Transport</keyword>
<comment type="similarity">
    <text evidence="5">Belongs to the SCAMP family.</text>
</comment>
<dbReference type="AlphaFoldDB" id="A0A6S7JF22"/>
<dbReference type="GO" id="GO:0032588">
    <property type="term" value="C:trans-Golgi network membrane"/>
    <property type="evidence" value="ECO:0007669"/>
    <property type="project" value="TreeGrafter"/>
</dbReference>
<protein>
    <recommendedName>
        <fullName evidence="5">Secretory carrier-associated membrane protein</fullName>
        <shortName evidence="5">Secretory carrier membrane protein</shortName>
    </recommendedName>
</protein>
<dbReference type="Proteomes" id="UP001152795">
    <property type="component" value="Unassembled WGS sequence"/>
</dbReference>
<evidence type="ECO:0000256" key="4">
    <source>
        <dbReference type="ARBA" id="ARBA00023136"/>
    </source>
</evidence>
<dbReference type="GO" id="GO:0015031">
    <property type="term" value="P:protein transport"/>
    <property type="evidence" value="ECO:0007669"/>
    <property type="project" value="InterPro"/>
</dbReference>
<dbReference type="GO" id="GO:0055038">
    <property type="term" value="C:recycling endosome membrane"/>
    <property type="evidence" value="ECO:0007669"/>
    <property type="project" value="TreeGrafter"/>
</dbReference>
<keyword evidence="4 5" id="KW-0472">Membrane</keyword>
<dbReference type="Pfam" id="PF04144">
    <property type="entry name" value="SCAMP"/>
    <property type="match status" value="1"/>
</dbReference>
<comment type="caution">
    <text evidence="5">Lacks conserved residue(s) required for the propagation of feature annotation.</text>
</comment>
<evidence type="ECO:0000256" key="2">
    <source>
        <dbReference type="ARBA" id="ARBA00022692"/>
    </source>
</evidence>
<comment type="caution">
    <text evidence="6">The sequence shown here is derived from an EMBL/GenBank/DDBJ whole genome shotgun (WGS) entry which is preliminary data.</text>
</comment>
<accession>A0A6S7JF22</accession>
<sequence length="115" mass="12196">MIFFFVLFFQILFNGIACLGIDQIGVSGFINGASLFKNGGGGHKVVGLMMFACAGLFIINAILEIILLRKVHMIYRTTGASMQKAQAEFAEGAMKNKTVQNAAAAGATAAVQNAY</sequence>
<comment type="subcellular location">
    <subcellularLocation>
        <location evidence="1 5">Membrane</location>
        <topology evidence="1 5">Multi-pass membrane protein</topology>
    </subcellularLocation>
</comment>
<organism evidence="6 7">
    <name type="scientific">Paramuricea clavata</name>
    <name type="common">Red gorgonian</name>
    <name type="synonym">Violescent sea-whip</name>
    <dbReference type="NCBI Taxonomy" id="317549"/>
    <lineage>
        <taxon>Eukaryota</taxon>
        <taxon>Metazoa</taxon>
        <taxon>Cnidaria</taxon>
        <taxon>Anthozoa</taxon>
        <taxon>Octocorallia</taxon>
        <taxon>Malacalcyonacea</taxon>
        <taxon>Plexauridae</taxon>
        <taxon>Paramuricea</taxon>
    </lineage>
</organism>
<dbReference type="InterPro" id="IPR007273">
    <property type="entry name" value="SCAMP"/>
</dbReference>
<dbReference type="PANTHER" id="PTHR10687:SF2">
    <property type="entry name" value="SECRETORY CARRIER-ASSOCIATED MEMBRANE PROTEIN"/>
    <property type="match status" value="1"/>
</dbReference>
<keyword evidence="3 5" id="KW-1133">Transmembrane helix</keyword>
<keyword evidence="2 5" id="KW-0812">Transmembrane</keyword>
<feature type="transmembrane region" description="Helical" evidence="5">
    <location>
        <begin position="44"/>
        <end position="68"/>
    </location>
</feature>
<evidence type="ECO:0000313" key="7">
    <source>
        <dbReference type="Proteomes" id="UP001152795"/>
    </source>
</evidence>
<evidence type="ECO:0000313" key="6">
    <source>
        <dbReference type="EMBL" id="CAB4010508.1"/>
    </source>
</evidence>
<proteinExistence type="inferred from homology"/>
<evidence type="ECO:0000256" key="1">
    <source>
        <dbReference type="ARBA" id="ARBA00004141"/>
    </source>
</evidence>